<accession>A0A1H3LRM6</accession>
<dbReference type="InterPro" id="IPR018062">
    <property type="entry name" value="HTH_AraC-typ_CS"/>
</dbReference>
<evidence type="ECO:0000313" key="5">
    <source>
        <dbReference type="EMBL" id="SDY67013.1"/>
    </source>
</evidence>
<dbReference type="STRING" id="381665.SAMN05216554_1101"/>
<dbReference type="GO" id="GO:0043565">
    <property type="term" value="F:sequence-specific DNA binding"/>
    <property type="evidence" value="ECO:0007669"/>
    <property type="project" value="InterPro"/>
</dbReference>
<dbReference type="Pfam" id="PF06719">
    <property type="entry name" value="AraC_N"/>
    <property type="match status" value="1"/>
</dbReference>
<dbReference type="Gene3D" id="1.10.10.60">
    <property type="entry name" value="Homeodomain-like"/>
    <property type="match status" value="1"/>
</dbReference>
<dbReference type="PANTHER" id="PTHR43436">
    <property type="entry name" value="ARAC-FAMILY TRANSCRIPTIONAL REGULATOR"/>
    <property type="match status" value="1"/>
</dbReference>
<dbReference type="Proteomes" id="UP000198891">
    <property type="component" value="Unassembled WGS sequence"/>
</dbReference>
<gene>
    <name evidence="5" type="ORF">SAMN05216554_1101</name>
</gene>
<evidence type="ECO:0000256" key="3">
    <source>
        <dbReference type="ARBA" id="ARBA00023163"/>
    </source>
</evidence>
<dbReference type="EMBL" id="FNPZ01000001">
    <property type="protein sequence ID" value="SDY67013.1"/>
    <property type="molecule type" value="Genomic_DNA"/>
</dbReference>
<dbReference type="PROSITE" id="PS01124">
    <property type="entry name" value="HTH_ARAC_FAMILY_2"/>
    <property type="match status" value="1"/>
</dbReference>
<dbReference type="InterPro" id="IPR009594">
    <property type="entry name" value="Tscrpt_reg_HTH_AraC_N"/>
</dbReference>
<dbReference type="Pfam" id="PF12833">
    <property type="entry name" value="HTH_18"/>
    <property type="match status" value="1"/>
</dbReference>
<dbReference type="SMART" id="SM00342">
    <property type="entry name" value="HTH_ARAC"/>
    <property type="match status" value="1"/>
</dbReference>
<organism evidence="5 6">
    <name type="scientific">Herbiconiux ginsengi</name>
    <dbReference type="NCBI Taxonomy" id="381665"/>
    <lineage>
        <taxon>Bacteria</taxon>
        <taxon>Bacillati</taxon>
        <taxon>Actinomycetota</taxon>
        <taxon>Actinomycetes</taxon>
        <taxon>Micrococcales</taxon>
        <taxon>Microbacteriaceae</taxon>
        <taxon>Herbiconiux</taxon>
    </lineage>
</organism>
<dbReference type="PANTHER" id="PTHR43436:SF1">
    <property type="entry name" value="TRANSCRIPTIONAL REGULATORY PROTEIN"/>
    <property type="match status" value="1"/>
</dbReference>
<dbReference type="InterPro" id="IPR009057">
    <property type="entry name" value="Homeodomain-like_sf"/>
</dbReference>
<dbReference type="InterPro" id="IPR018060">
    <property type="entry name" value="HTH_AraC"/>
</dbReference>
<evidence type="ECO:0000259" key="4">
    <source>
        <dbReference type="PROSITE" id="PS01124"/>
    </source>
</evidence>
<name>A0A1H3LRM6_9MICO</name>
<keyword evidence="3" id="KW-0804">Transcription</keyword>
<evidence type="ECO:0000313" key="6">
    <source>
        <dbReference type="Proteomes" id="UP000198891"/>
    </source>
</evidence>
<dbReference type="RefSeq" id="WP_092549854.1">
    <property type="nucleotide sequence ID" value="NZ_FNPZ01000001.1"/>
</dbReference>
<dbReference type="SUPFAM" id="SSF46689">
    <property type="entry name" value="Homeodomain-like"/>
    <property type="match status" value="2"/>
</dbReference>
<keyword evidence="2 5" id="KW-0238">DNA-binding</keyword>
<dbReference type="GO" id="GO:0003700">
    <property type="term" value="F:DNA-binding transcription factor activity"/>
    <property type="evidence" value="ECO:0007669"/>
    <property type="project" value="InterPro"/>
</dbReference>
<evidence type="ECO:0000256" key="1">
    <source>
        <dbReference type="ARBA" id="ARBA00023015"/>
    </source>
</evidence>
<dbReference type="OrthoDB" id="241790at2"/>
<protein>
    <submittedName>
        <fullName evidence="5">AraC-type DNA-binding protein</fullName>
    </submittedName>
</protein>
<sequence length="295" mass="31989">MAGIDELRELVLRHSRGGVRHDVLEGLSIGVSAQPTEPAAVMSRPSLALVTQGTKRTVLNGMAYDYHAGQFLVVSLDLPVTGLVLEASAEHPFAVATLALDPALIASLLLEAPAQPTPVVAGLAVSDAAPELVDAMVRMLALLDHPADVPVLAEAYRREIVWRLLTGDQGALVRQIGVADGSLARVARSVRWIREHYADPLRVDDLAQMARMSSTAFHRHFRAATSMTPIQFQKQIRLQEARTLLLAATDDIAGVGFRVGYDSPSQFSREYRRAFGEPPARDAVRLRASARPQVV</sequence>
<keyword evidence="1" id="KW-0805">Transcription regulation</keyword>
<dbReference type="AlphaFoldDB" id="A0A1H3LRM6"/>
<feature type="domain" description="HTH araC/xylS-type" evidence="4">
    <location>
        <begin position="187"/>
        <end position="285"/>
    </location>
</feature>
<evidence type="ECO:0000256" key="2">
    <source>
        <dbReference type="ARBA" id="ARBA00023125"/>
    </source>
</evidence>
<keyword evidence="6" id="KW-1185">Reference proteome</keyword>
<reference evidence="5 6" key="1">
    <citation type="submission" date="2016-10" db="EMBL/GenBank/DDBJ databases">
        <authorList>
            <person name="de Groot N.N."/>
        </authorList>
    </citation>
    <scope>NUCLEOTIDE SEQUENCE [LARGE SCALE GENOMIC DNA]</scope>
    <source>
        <strain evidence="5 6">CGMCC 4.3491</strain>
    </source>
</reference>
<dbReference type="PROSITE" id="PS00041">
    <property type="entry name" value="HTH_ARAC_FAMILY_1"/>
    <property type="match status" value="1"/>
</dbReference>
<proteinExistence type="predicted"/>